<protein>
    <submittedName>
        <fullName evidence="1">Uncharacterized protein</fullName>
    </submittedName>
</protein>
<reference evidence="1 2" key="2">
    <citation type="journal article" date="2022" name="Mol. Ecol. Resour.">
        <title>The genomes of chicory, endive, great burdock and yacon provide insights into Asteraceae paleo-polyploidization history and plant inulin production.</title>
        <authorList>
            <person name="Fan W."/>
            <person name="Wang S."/>
            <person name="Wang H."/>
            <person name="Wang A."/>
            <person name="Jiang F."/>
            <person name="Liu H."/>
            <person name="Zhao H."/>
            <person name="Xu D."/>
            <person name="Zhang Y."/>
        </authorList>
    </citation>
    <scope>NUCLEOTIDE SEQUENCE [LARGE SCALE GENOMIC DNA]</scope>
    <source>
        <strain evidence="2">cv. Punajuju</strain>
        <tissue evidence="1">Leaves</tissue>
    </source>
</reference>
<dbReference type="Proteomes" id="UP001055811">
    <property type="component" value="Linkage Group LG06"/>
</dbReference>
<dbReference type="EMBL" id="CM042014">
    <property type="protein sequence ID" value="KAI3721165.1"/>
    <property type="molecule type" value="Genomic_DNA"/>
</dbReference>
<accession>A0ACB9BIZ9</accession>
<gene>
    <name evidence="1" type="ORF">L2E82_32170</name>
</gene>
<evidence type="ECO:0000313" key="2">
    <source>
        <dbReference type="Proteomes" id="UP001055811"/>
    </source>
</evidence>
<name>A0ACB9BIZ9_CICIN</name>
<organism evidence="1 2">
    <name type="scientific">Cichorium intybus</name>
    <name type="common">Chicory</name>
    <dbReference type="NCBI Taxonomy" id="13427"/>
    <lineage>
        <taxon>Eukaryota</taxon>
        <taxon>Viridiplantae</taxon>
        <taxon>Streptophyta</taxon>
        <taxon>Embryophyta</taxon>
        <taxon>Tracheophyta</taxon>
        <taxon>Spermatophyta</taxon>
        <taxon>Magnoliopsida</taxon>
        <taxon>eudicotyledons</taxon>
        <taxon>Gunneridae</taxon>
        <taxon>Pentapetalae</taxon>
        <taxon>asterids</taxon>
        <taxon>campanulids</taxon>
        <taxon>Asterales</taxon>
        <taxon>Asteraceae</taxon>
        <taxon>Cichorioideae</taxon>
        <taxon>Cichorieae</taxon>
        <taxon>Cichoriinae</taxon>
        <taxon>Cichorium</taxon>
    </lineage>
</organism>
<keyword evidence="2" id="KW-1185">Reference proteome</keyword>
<reference evidence="2" key="1">
    <citation type="journal article" date="2022" name="Mol. Ecol. Resour.">
        <title>The genomes of chicory, endive, great burdock and yacon provide insights into Asteraceae palaeo-polyploidization history and plant inulin production.</title>
        <authorList>
            <person name="Fan W."/>
            <person name="Wang S."/>
            <person name="Wang H."/>
            <person name="Wang A."/>
            <person name="Jiang F."/>
            <person name="Liu H."/>
            <person name="Zhao H."/>
            <person name="Xu D."/>
            <person name="Zhang Y."/>
        </authorList>
    </citation>
    <scope>NUCLEOTIDE SEQUENCE [LARGE SCALE GENOMIC DNA]</scope>
    <source>
        <strain evidence="2">cv. Punajuju</strain>
    </source>
</reference>
<sequence length="80" mass="9331">MSSGLSGLHSYINPTKPPHKNRLTPSSRVSVKERKDRHKKFLLASLLPWPLSGTPTKLYSQTRVDLVYWWLSLFIFILFF</sequence>
<comment type="caution">
    <text evidence="1">The sequence shown here is derived from an EMBL/GenBank/DDBJ whole genome shotgun (WGS) entry which is preliminary data.</text>
</comment>
<proteinExistence type="predicted"/>
<evidence type="ECO:0000313" key="1">
    <source>
        <dbReference type="EMBL" id="KAI3721165.1"/>
    </source>
</evidence>